<gene>
    <name evidence="2" type="ORF">niasHT_040036</name>
</gene>
<dbReference type="EMBL" id="JBICBT010001046">
    <property type="protein sequence ID" value="KAL3086244.1"/>
    <property type="molecule type" value="Genomic_DNA"/>
</dbReference>
<keyword evidence="3" id="KW-1185">Reference proteome</keyword>
<feature type="region of interest" description="Disordered" evidence="1">
    <location>
        <begin position="1"/>
        <end position="55"/>
    </location>
</feature>
<dbReference type="Proteomes" id="UP001620626">
    <property type="component" value="Unassembled WGS sequence"/>
</dbReference>
<accession>A0ABD2J2B4</accession>
<evidence type="ECO:0000313" key="2">
    <source>
        <dbReference type="EMBL" id="KAL3086244.1"/>
    </source>
</evidence>
<evidence type="ECO:0000313" key="3">
    <source>
        <dbReference type="Proteomes" id="UP001620626"/>
    </source>
</evidence>
<feature type="compositionally biased region" description="Acidic residues" evidence="1">
    <location>
        <begin position="8"/>
        <end position="38"/>
    </location>
</feature>
<dbReference type="AlphaFoldDB" id="A0ABD2J2B4"/>
<evidence type="ECO:0000256" key="1">
    <source>
        <dbReference type="SAM" id="MobiDB-lite"/>
    </source>
</evidence>
<name>A0ABD2J2B4_9BILA</name>
<comment type="caution">
    <text evidence="2">The sequence shown here is derived from an EMBL/GenBank/DDBJ whole genome shotgun (WGS) entry which is preliminary data.</text>
</comment>
<sequence>MFGMEVTDQMESDPTESDQMESDPTESDQMESDQEGEAENLLPKTGVDHHHPNLAVNNSAVPSMAFDECYHLTIVDQTGNCQNSDQLFNWYKYRVTEEEVRMFGMGVTDQMDSDQMESDQMDSDQEGEAADLLPKTGVDHHHPNLAVNNCAVPSMAFDECSLL</sequence>
<organism evidence="2 3">
    <name type="scientific">Heterodera trifolii</name>
    <dbReference type="NCBI Taxonomy" id="157864"/>
    <lineage>
        <taxon>Eukaryota</taxon>
        <taxon>Metazoa</taxon>
        <taxon>Ecdysozoa</taxon>
        <taxon>Nematoda</taxon>
        <taxon>Chromadorea</taxon>
        <taxon>Rhabditida</taxon>
        <taxon>Tylenchina</taxon>
        <taxon>Tylenchomorpha</taxon>
        <taxon>Tylenchoidea</taxon>
        <taxon>Heteroderidae</taxon>
        <taxon>Heteroderinae</taxon>
        <taxon>Heterodera</taxon>
    </lineage>
</organism>
<proteinExistence type="predicted"/>
<reference evidence="2 3" key="1">
    <citation type="submission" date="2024-10" db="EMBL/GenBank/DDBJ databases">
        <authorList>
            <person name="Kim D."/>
        </authorList>
    </citation>
    <scope>NUCLEOTIDE SEQUENCE [LARGE SCALE GENOMIC DNA]</scope>
    <source>
        <strain evidence="2">BH-2024</strain>
    </source>
</reference>
<protein>
    <submittedName>
        <fullName evidence="2">Uncharacterized protein</fullName>
    </submittedName>
</protein>